<feature type="transmembrane region" description="Helical" evidence="1">
    <location>
        <begin position="45"/>
        <end position="64"/>
    </location>
</feature>
<dbReference type="OrthoDB" id="9808954at2"/>
<dbReference type="RefSeq" id="WP_132016852.1">
    <property type="nucleotide sequence ID" value="NZ_SLUN01000042.1"/>
</dbReference>
<accession>A0A4R1QZD1</accession>
<protein>
    <recommendedName>
        <fullName evidence="4">MatE protein</fullName>
    </recommendedName>
</protein>
<keyword evidence="3" id="KW-1185">Reference proteome</keyword>
<evidence type="ECO:0000256" key="1">
    <source>
        <dbReference type="SAM" id="Phobius"/>
    </source>
</evidence>
<comment type="caution">
    <text evidence="2">The sequence shown here is derived from an EMBL/GenBank/DDBJ whole genome shotgun (WGS) entry which is preliminary data.</text>
</comment>
<sequence>MACQTALAVGAFILCLALWAGNGMVKIFAGANPELQQLAGAGLKLYATSFVLSGFNIIAAAYFTSVGAAGRAATVSILRSLVWVSLLLWILPGWLGNAGIWLTVPLTELLTFFMAYPWVRRSGAILRSGWEGEYSV</sequence>
<keyword evidence="1" id="KW-0472">Membrane</keyword>
<organism evidence="2 3">
    <name type="scientific">Hydrogenispora ethanolica</name>
    <dbReference type="NCBI Taxonomy" id="1082276"/>
    <lineage>
        <taxon>Bacteria</taxon>
        <taxon>Bacillati</taxon>
        <taxon>Bacillota</taxon>
        <taxon>Hydrogenispora</taxon>
    </lineage>
</organism>
<evidence type="ECO:0000313" key="2">
    <source>
        <dbReference type="EMBL" id="TCL58339.1"/>
    </source>
</evidence>
<proteinExistence type="predicted"/>
<reference evidence="2 3" key="1">
    <citation type="submission" date="2019-03" db="EMBL/GenBank/DDBJ databases">
        <title>Genomic Encyclopedia of Type Strains, Phase IV (KMG-IV): sequencing the most valuable type-strain genomes for metagenomic binning, comparative biology and taxonomic classification.</title>
        <authorList>
            <person name="Goeker M."/>
        </authorList>
    </citation>
    <scope>NUCLEOTIDE SEQUENCE [LARGE SCALE GENOMIC DNA]</scope>
    <source>
        <strain evidence="2 3">LX-B</strain>
    </source>
</reference>
<dbReference type="EMBL" id="SLUN01000042">
    <property type="protein sequence ID" value="TCL58339.1"/>
    <property type="molecule type" value="Genomic_DNA"/>
</dbReference>
<dbReference type="AlphaFoldDB" id="A0A4R1QZD1"/>
<evidence type="ECO:0008006" key="4">
    <source>
        <dbReference type="Google" id="ProtNLM"/>
    </source>
</evidence>
<feature type="transmembrane region" description="Helical" evidence="1">
    <location>
        <begin position="76"/>
        <end position="94"/>
    </location>
</feature>
<name>A0A4R1QZD1_HYDET</name>
<dbReference type="Proteomes" id="UP000295008">
    <property type="component" value="Unassembled WGS sequence"/>
</dbReference>
<gene>
    <name evidence="2" type="ORF">EDC14_104232</name>
</gene>
<evidence type="ECO:0000313" key="3">
    <source>
        <dbReference type="Proteomes" id="UP000295008"/>
    </source>
</evidence>
<keyword evidence="1" id="KW-1133">Transmembrane helix</keyword>
<keyword evidence="1" id="KW-0812">Transmembrane</keyword>